<proteinExistence type="predicted"/>
<accession>A0ABP4WYN2</accession>
<evidence type="ECO:0000313" key="2">
    <source>
        <dbReference type="EMBL" id="GAA1765890.1"/>
    </source>
</evidence>
<organism evidence="2 3">
    <name type="scientific">Agromyces humatus</name>
    <dbReference type="NCBI Taxonomy" id="279573"/>
    <lineage>
        <taxon>Bacteria</taxon>
        <taxon>Bacillati</taxon>
        <taxon>Actinomycetota</taxon>
        <taxon>Actinomycetes</taxon>
        <taxon>Micrococcales</taxon>
        <taxon>Microbacteriaceae</taxon>
        <taxon>Agromyces</taxon>
    </lineage>
</organism>
<keyword evidence="3" id="KW-1185">Reference proteome</keyword>
<name>A0ABP4WYN2_9MICO</name>
<protein>
    <submittedName>
        <fullName evidence="2">Uncharacterized protein</fullName>
    </submittedName>
</protein>
<comment type="caution">
    <text evidence="2">The sequence shown here is derived from an EMBL/GenBank/DDBJ whole genome shotgun (WGS) entry which is preliminary data.</text>
</comment>
<feature type="region of interest" description="Disordered" evidence="1">
    <location>
        <begin position="44"/>
        <end position="71"/>
    </location>
</feature>
<gene>
    <name evidence="2" type="ORF">GCM10009747_27580</name>
</gene>
<evidence type="ECO:0000313" key="3">
    <source>
        <dbReference type="Proteomes" id="UP001500506"/>
    </source>
</evidence>
<sequence length="71" mass="7726">MTTSVPETSGRGIHGAPEPVEGVHWSRSAGSVWGIGAKRIRVTPERGRKRGSETRYSRVKRGDRLSVAHAC</sequence>
<reference evidence="3" key="1">
    <citation type="journal article" date="2019" name="Int. J. Syst. Evol. Microbiol.">
        <title>The Global Catalogue of Microorganisms (GCM) 10K type strain sequencing project: providing services to taxonomists for standard genome sequencing and annotation.</title>
        <authorList>
            <consortium name="The Broad Institute Genomics Platform"/>
            <consortium name="The Broad Institute Genome Sequencing Center for Infectious Disease"/>
            <person name="Wu L."/>
            <person name="Ma J."/>
        </authorList>
    </citation>
    <scope>NUCLEOTIDE SEQUENCE [LARGE SCALE GENOMIC DNA]</scope>
    <source>
        <strain evidence="3">JCM 14319</strain>
    </source>
</reference>
<feature type="region of interest" description="Disordered" evidence="1">
    <location>
        <begin position="1"/>
        <end position="23"/>
    </location>
</feature>
<dbReference type="EMBL" id="BAAANH010000006">
    <property type="protein sequence ID" value="GAA1765890.1"/>
    <property type="molecule type" value="Genomic_DNA"/>
</dbReference>
<evidence type="ECO:0000256" key="1">
    <source>
        <dbReference type="SAM" id="MobiDB-lite"/>
    </source>
</evidence>
<dbReference type="Proteomes" id="UP001500506">
    <property type="component" value="Unassembled WGS sequence"/>
</dbReference>